<evidence type="ECO:0000313" key="4">
    <source>
        <dbReference type="Proteomes" id="UP000664417"/>
    </source>
</evidence>
<comment type="caution">
    <text evidence="2">The sequence shown here is derived from an EMBL/GenBank/DDBJ whole genome shotgun (WGS) entry which is preliminary data.</text>
</comment>
<evidence type="ECO:0000313" key="2">
    <source>
        <dbReference type="EMBL" id="MBO1317311.1"/>
    </source>
</evidence>
<keyword evidence="4" id="KW-1185">Reference proteome</keyword>
<gene>
    <name evidence="2" type="ORF">J3U88_02480</name>
    <name evidence="3" type="ORF">J3U88_09120</name>
</gene>
<dbReference type="EMBL" id="JAFREP010000006">
    <property type="protein sequence ID" value="MBO1318618.1"/>
    <property type="molecule type" value="Genomic_DNA"/>
</dbReference>
<dbReference type="InterPro" id="IPR025391">
    <property type="entry name" value="DUF4123"/>
</dbReference>
<evidence type="ECO:0000259" key="1">
    <source>
        <dbReference type="Pfam" id="PF13503"/>
    </source>
</evidence>
<dbReference type="EMBL" id="JAFREP010000002">
    <property type="protein sequence ID" value="MBO1317311.1"/>
    <property type="molecule type" value="Genomic_DNA"/>
</dbReference>
<evidence type="ECO:0000313" key="3">
    <source>
        <dbReference type="EMBL" id="MBO1318618.1"/>
    </source>
</evidence>
<reference evidence="2" key="1">
    <citation type="submission" date="2021-03" db="EMBL/GenBank/DDBJ databases">
        <authorList>
            <person name="Wang G."/>
        </authorList>
    </citation>
    <scope>NUCLEOTIDE SEQUENCE</scope>
    <source>
        <strain evidence="2">KCTC 12899</strain>
    </source>
</reference>
<dbReference type="Proteomes" id="UP000664417">
    <property type="component" value="Unassembled WGS sequence"/>
</dbReference>
<dbReference type="Pfam" id="PF13503">
    <property type="entry name" value="DUF4123"/>
    <property type="match status" value="1"/>
</dbReference>
<dbReference type="RefSeq" id="WP_207856548.1">
    <property type="nucleotide sequence ID" value="NZ_JAFREP010000002.1"/>
</dbReference>
<accession>A0A8J7Q435</accession>
<sequence>MLEHESGLAEEPATWSELLDSAEQGRLYAVIDACNMPPVLKKAENYPAVCLHGGPKDKGRWPSAPWLFKADAALIDWVREDLFAEPWGFFLESNATMNEVHEHLKNFEHIADLEKRKYLFRYYDPRILSPFLLSSTAPEVRHFFGPAQRITAGTAQLSLVHYSTVSRIENETYPYRTMRLTEAHNSAFFTYDEERFLKEVIAFILDEFPKKRDLDPDTLEMWCEGGIQRARRNGFVLAKDIMAFVALMFRFAPDFDQDEQVRAILDDEAVAQDQKLRALLDRISDDHWMNIIAKGDPSAWFEDD</sequence>
<proteinExistence type="predicted"/>
<organism evidence="2 4">
    <name type="scientific">Acanthopleuribacter pedis</name>
    <dbReference type="NCBI Taxonomy" id="442870"/>
    <lineage>
        <taxon>Bacteria</taxon>
        <taxon>Pseudomonadati</taxon>
        <taxon>Acidobacteriota</taxon>
        <taxon>Holophagae</taxon>
        <taxon>Acanthopleuribacterales</taxon>
        <taxon>Acanthopleuribacteraceae</taxon>
        <taxon>Acanthopleuribacter</taxon>
    </lineage>
</organism>
<name>A0A8J7Q435_9BACT</name>
<dbReference type="AlphaFoldDB" id="A0A8J7Q435"/>
<protein>
    <submittedName>
        <fullName evidence="2">DUF4123 domain-containing protein</fullName>
    </submittedName>
</protein>
<feature type="domain" description="DUF4123" evidence="1">
    <location>
        <begin position="27"/>
        <end position="140"/>
    </location>
</feature>